<dbReference type="Gene3D" id="1.20.1600.10">
    <property type="entry name" value="Outer membrane efflux proteins (OEP)"/>
    <property type="match status" value="1"/>
</dbReference>
<comment type="caution">
    <text evidence="8">The sequence shown here is derived from an EMBL/GenBank/DDBJ whole genome shotgun (WGS) entry which is preliminary data.</text>
</comment>
<dbReference type="GO" id="GO:0009279">
    <property type="term" value="C:cell outer membrane"/>
    <property type="evidence" value="ECO:0007669"/>
    <property type="project" value="UniProtKB-SubCell"/>
</dbReference>
<dbReference type="GO" id="GO:0015562">
    <property type="term" value="F:efflux transmembrane transporter activity"/>
    <property type="evidence" value="ECO:0007669"/>
    <property type="project" value="InterPro"/>
</dbReference>
<dbReference type="InterPro" id="IPR051906">
    <property type="entry name" value="TolC-like"/>
</dbReference>
<keyword evidence="5" id="KW-0812">Transmembrane</keyword>
<evidence type="ECO:0000256" key="7">
    <source>
        <dbReference type="ARBA" id="ARBA00023237"/>
    </source>
</evidence>
<name>A0A418N6J9_9FLAO</name>
<dbReference type="RefSeq" id="WP_119640668.1">
    <property type="nucleotide sequence ID" value="NZ_QXFJ01000025.1"/>
</dbReference>
<evidence type="ECO:0000256" key="6">
    <source>
        <dbReference type="ARBA" id="ARBA00023136"/>
    </source>
</evidence>
<dbReference type="PANTHER" id="PTHR30026">
    <property type="entry name" value="OUTER MEMBRANE PROTEIN TOLC"/>
    <property type="match status" value="1"/>
</dbReference>
<protein>
    <submittedName>
        <fullName evidence="8">TolC family protein</fullName>
    </submittedName>
</protein>
<evidence type="ECO:0000256" key="4">
    <source>
        <dbReference type="ARBA" id="ARBA00022452"/>
    </source>
</evidence>
<dbReference type="GO" id="GO:1990281">
    <property type="term" value="C:efflux pump complex"/>
    <property type="evidence" value="ECO:0007669"/>
    <property type="project" value="TreeGrafter"/>
</dbReference>
<evidence type="ECO:0000256" key="2">
    <source>
        <dbReference type="ARBA" id="ARBA00007613"/>
    </source>
</evidence>
<keyword evidence="4" id="KW-1134">Transmembrane beta strand</keyword>
<keyword evidence="3" id="KW-0813">Transport</keyword>
<dbReference type="OrthoDB" id="9807719at2"/>
<evidence type="ECO:0000313" key="10">
    <source>
        <dbReference type="Proteomes" id="UP000284189"/>
    </source>
</evidence>
<dbReference type="AlphaFoldDB" id="A0A418N6J9"/>
<proteinExistence type="inferred from homology"/>
<comment type="subcellular location">
    <subcellularLocation>
        <location evidence="1">Cell outer membrane</location>
    </subcellularLocation>
</comment>
<dbReference type="EMBL" id="VNWL01000024">
    <property type="protein sequence ID" value="TXK01753.1"/>
    <property type="molecule type" value="Genomic_DNA"/>
</dbReference>
<dbReference type="PANTHER" id="PTHR30026:SF20">
    <property type="entry name" value="OUTER MEMBRANE PROTEIN TOLC"/>
    <property type="match status" value="1"/>
</dbReference>
<reference evidence="9 11" key="2">
    <citation type="submission" date="2019-07" db="EMBL/GenBank/DDBJ databases">
        <title>Draft genome of two Muricauda strains isolated from deep sea.</title>
        <authorList>
            <person name="Sun C."/>
        </authorList>
    </citation>
    <scope>NUCLEOTIDE SEQUENCE [LARGE SCALE GENOMIC DNA]</scope>
    <source>
        <strain evidence="9 11">NH166</strain>
    </source>
</reference>
<evidence type="ECO:0000256" key="3">
    <source>
        <dbReference type="ARBA" id="ARBA00022448"/>
    </source>
</evidence>
<dbReference type="InterPro" id="IPR003423">
    <property type="entry name" value="OMP_efflux"/>
</dbReference>
<reference evidence="8 10" key="1">
    <citation type="submission" date="2018-08" db="EMBL/GenBank/DDBJ databases">
        <title>Proposal of Muricauda 72 sp.nov. and Muricauda NH166 sp.nov., isolated from seawater.</title>
        <authorList>
            <person name="Cheng H."/>
            <person name="Wu Y.-H."/>
            <person name="Guo L.-L."/>
            <person name="Xu X.-W."/>
        </authorList>
    </citation>
    <scope>NUCLEOTIDE SEQUENCE [LARGE SCALE GENOMIC DNA]</scope>
    <source>
        <strain evidence="8 10">NH166</strain>
    </source>
</reference>
<sequence length="443" mass="49803">MRTKKSIFITLLLSLFIFGKGNLWAQQKSISLDESKKAALTYSNDIKNGNLRIEKAEAARREAIANYLPTIEGSATGIYAFEDLIPPVPETLPDGIDNFYFAGITATETVYAGGKVRTGSALADLQGEVSRIRARQSVDSVVLLTEQKYWRLVKAQEQKKVLNANEDYLEGLLKQQQDLLDAGLIAKNDLLRVRVELSKLLLQKSKLKNQRNIALLDLTLYTGIPFDTTMVAVDTISVRSMPLFNYSQPNLDLNNNSNYQLLEKSIEAARLQTQLEKGDLLPSVAVGVSGSRFGSFDNSFDGNFLPMAFATVSIPISAWWGPEKEKVRQKQIQEEIAINDLRDGKDQLKVGIMKSWYDLSDAYKKILYASENLNYTRENLNVNRDNYNSGLSNLTELLNAQALFQEAKTELVSAFADYEEAEAVYLYQTDQLEVPEVNKEKKY</sequence>
<evidence type="ECO:0000256" key="5">
    <source>
        <dbReference type="ARBA" id="ARBA00022692"/>
    </source>
</evidence>
<gene>
    <name evidence="8" type="ORF">D2U88_11130</name>
    <name evidence="9" type="ORF">FQ019_11035</name>
</gene>
<keyword evidence="6" id="KW-0472">Membrane</keyword>
<dbReference type="SUPFAM" id="SSF56954">
    <property type="entry name" value="Outer membrane efflux proteins (OEP)"/>
    <property type="match status" value="1"/>
</dbReference>
<dbReference type="Proteomes" id="UP000321528">
    <property type="component" value="Unassembled WGS sequence"/>
</dbReference>
<dbReference type="GO" id="GO:0015288">
    <property type="term" value="F:porin activity"/>
    <property type="evidence" value="ECO:0007669"/>
    <property type="project" value="TreeGrafter"/>
</dbReference>
<evidence type="ECO:0000313" key="11">
    <source>
        <dbReference type="Proteomes" id="UP000321528"/>
    </source>
</evidence>
<keyword evidence="7" id="KW-0998">Cell outer membrane</keyword>
<keyword evidence="11" id="KW-1185">Reference proteome</keyword>
<evidence type="ECO:0000313" key="8">
    <source>
        <dbReference type="EMBL" id="RIV70156.1"/>
    </source>
</evidence>
<accession>A0A418N6J9</accession>
<organism evidence="8 10">
    <name type="scientific">Flagellimonas aequoris</name>
    <dbReference type="NCBI Taxonomy" id="2306997"/>
    <lineage>
        <taxon>Bacteria</taxon>
        <taxon>Pseudomonadati</taxon>
        <taxon>Bacteroidota</taxon>
        <taxon>Flavobacteriia</taxon>
        <taxon>Flavobacteriales</taxon>
        <taxon>Flavobacteriaceae</taxon>
        <taxon>Flagellimonas</taxon>
    </lineage>
</organism>
<evidence type="ECO:0000313" key="9">
    <source>
        <dbReference type="EMBL" id="TXK01753.1"/>
    </source>
</evidence>
<dbReference type="Proteomes" id="UP000284189">
    <property type="component" value="Unassembled WGS sequence"/>
</dbReference>
<dbReference type="Pfam" id="PF02321">
    <property type="entry name" value="OEP"/>
    <property type="match status" value="2"/>
</dbReference>
<evidence type="ECO:0000256" key="1">
    <source>
        <dbReference type="ARBA" id="ARBA00004442"/>
    </source>
</evidence>
<comment type="similarity">
    <text evidence="2">Belongs to the outer membrane factor (OMF) (TC 1.B.17) family.</text>
</comment>
<dbReference type="EMBL" id="QXFJ01000025">
    <property type="protein sequence ID" value="RIV70156.1"/>
    <property type="molecule type" value="Genomic_DNA"/>
</dbReference>